<dbReference type="SMART" id="SM00530">
    <property type="entry name" value="HTH_XRE"/>
    <property type="match status" value="1"/>
</dbReference>
<gene>
    <name evidence="3" type="ORF">ACFOY0_12710</name>
</gene>
<dbReference type="CDD" id="cd00093">
    <property type="entry name" value="HTH_XRE"/>
    <property type="match status" value="1"/>
</dbReference>
<dbReference type="SUPFAM" id="SSF47413">
    <property type="entry name" value="lambda repressor-like DNA-binding domains"/>
    <property type="match status" value="1"/>
</dbReference>
<dbReference type="EMBL" id="JBHSCO010000003">
    <property type="protein sequence ID" value="MFC4391859.1"/>
    <property type="molecule type" value="Genomic_DNA"/>
</dbReference>
<dbReference type="PANTHER" id="PTHR46558:SF11">
    <property type="entry name" value="HTH-TYPE TRANSCRIPTIONAL REGULATOR XRE"/>
    <property type="match status" value="1"/>
</dbReference>
<evidence type="ECO:0000256" key="1">
    <source>
        <dbReference type="ARBA" id="ARBA00023125"/>
    </source>
</evidence>
<dbReference type="Proteomes" id="UP001595719">
    <property type="component" value="Unassembled WGS sequence"/>
</dbReference>
<keyword evidence="1" id="KW-0238">DNA-binding</keyword>
<name>A0ABV8W514_9FLAO</name>
<reference evidence="4" key="1">
    <citation type="journal article" date="2019" name="Int. J. Syst. Evol. Microbiol.">
        <title>The Global Catalogue of Microorganisms (GCM) 10K type strain sequencing project: providing services to taxonomists for standard genome sequencing and annotation.</title>
        <authorList>
            <consortium name="The Broad Institute Genomics Platform"/>
            <consortium name="The Broad Institute Genome Sequencing Center for Infectious Disease"/>
            <person name="Wu L."/>
            <person name="Ma J."/>
        </authorList>
    </citation>
    <scope>NUCLEOTIDE SEQUENCE [LARGE SCALE GENOMIC DNA]</scope>
    <source>
        <strain evidence="4">CGMCC 1.15345</strain>
    </source>
</reference>
<sequence>MPVGFQIKRLREENSLSQSRLADELGITQSELSKIENGRSKKIDIYFMLKVCNYFNKKLDFFVNKRMERENEDNFDIETSSEIIIYELEKIIQEFQKKDNV</sequence>
<dbReference type="PROSITE" id="PS50943">
    <property type="entry name" value="HTH_CROC1"/>
    <property type="match status" value="1"/>
</dbReference>
<dbReference type="Pfam" id="PF01381">
    <property type="entry name" value="HTH_3"/>
    <property type="match status" value="1"/>
</dbReference>
<dbReference type="InterPro" id="IPR010982">
    <property type="entry name" value="Lambda_DNA-bd_dom_sf"/>
</dbReference>
<comment type="caution">
    <text evidence="3">The sequence shown here is derived from an EMBL/GenBank/DDBJ whole genome shotgun (WGS) entry which is preliminary data.</text>
</comment>
<protein>
    <submittedName>
        <fullName evidence="3">Helix-turn-helix domain-containing protein</fullName>
    </submittedName>
</protein>
<organism evidence="3 4">
    <name type="scientific">Flavobacterium quisquiliarum</name>
    <dbReference type="NCBI Taxonomy" id="1834436"/>
    <lineage>
        <taxon>Bacteria</taxon>
        <taxon>Pseudomonadati</taxon>
        <taxon>Bacteroidota</taxon>
        <taxon>Flavobacteriia</taxon>
        <taxon>Flavobacteriales</taxon>
        <taxon>Flavobacteriaceae</taxon>
        <taxon>Flavobacterium</taxon>
    </lineage>
</organism>
<evidence type="ECO:0000313" key="3">
    <source>
        <dbReference type="EMBL" id="MFC4391859.1"/>
    </source>
</evidence>
<evidence type="ECO:0000259" key="2">
    <source>
        <dbReference type="PROSITE" id="PS50943"/>
    </source>
</evidence>
<evidence type="ECO:0000313" key="4">
    <source>
        <dbReference type="Proteomes" id="UP001595719"/>
    </source>
</evidence>
<dbReference type="PANTHER" id="PTHR46558">
    <property type="entry name" value="TRACRIPTIONAL REGULATORY PROTEIN-RELATED-RELATED"/>
    <property type="match status" value="1"/>
</dbReference>
<accession>A0ABV8W514</accession>
<keyword evidence="4" id="KW-1185">Reference proteome</keyword>
<proteinExistence type="predicted"/>
<dbReference type="InterPro" id="IPR001387">
    <property type="entry name" value="Cro/C1-type_HTH"/>
</dbReference>
<dbReference type="RefSeq" id="WP_179003972.1">
    <property type="nucleotide sequence ID" value="NZ_JBHSCO010000003.1"/>
</dbReference>
<dbReference type="Gene3D" id="1.10.260.40">
    <property type="entry name" value="lambda repressor-like DNA-binding domains"/>
    <property type="match status" value="1"/>
</dbReference>
<feature type="domain" description="HTH cro/C1-type" evidence="2">
    <location>
        <begin position="7"/>
        <end position="62"/>
    </location>
</feature>